<evidence type="ECO:0000256" key="12">
    <source>
        <dbReference type="SAM" id="MobiDB-lite"/>
    </source>
</evidence>
<evidence type="ECO:0000256" key="4">
    <source>
        <dbReference type="ARBA" id="ARBA00022806"/>
    </source>
</evidence>
<dbReference type="OrthoDB" id="9810135at2"/>
<evidence type="ECO:0000256" key="11">
    <source>
        <dbReference type="PROSITE-ProRule" id="PRU00560"/>
    </source>
</evidence>
<dbReference type="InterPro" id="IPR027417">
    <property type="entry name" value="P-loop_NTPase"/>
</dbReference>
<comment type="catalytic activity">
    <reaction evidence="10">
        <text>ATP + H2O = ADP + phosphate + H(+)</text>
        <dbReference type="Rhea" id="RHEA:13065"/>
        <dbReference type="ChEBI" id="CHEBI:15377"/>
        <dbReference type="ChEBI" id="CHEBI:15378"/>
        <dbReference type="ChEBI" id="CHEBI:30616"/>
        <dbReference type="ChEBI" id="CHEBI:43474"/>
        <dbReference type="ChEBI" id="CHEBI:456216"/>
        <dbReference type="EC" id="5.6.2.4"/>
    </reaction>
</comment>
<dbReference type="Gene3D" id="1.10.486.10">
    <property type="entry name" value="PCRA, domain 4"/>
    <property type="match status" value="1"/>
</dbReference>
<dbReference type="Gene3D" id="3.40.50.300">
    <property type="entry name" value="P-loop containing nucleotide triphosphate hydrolases"/>
    <property type="match status" value="2"/>
</dbReference>
<keyword evidence="2 11" id="KW-0547">Nucleotide-binding</keyword>
<dbReference type="GO" id="GO:0033202">
    <property type="term" value="C:DNA helicase complex"/>
    <property type="evidence" value="ECO:0007669"/>
    <property type="project" value="TreeGrafter"/>
</dbReference>
<dbReference type="InterPro" id="IPR014017">
    <property type="entry name" value="DNA_helicase_UvrD-like_C"/>
</dbReference>
<dbReference type="CDD" id="cd17932">
    <property type="entry name" value="DEXQc_UvrD"/>
    <property type="match status" value="1"/>
</dbReference>
<evidence type="ECO:0000256" key="6">
    <source>
        <dbReference type="ARBA" id="ARBA00023125"/>
    </source>
</evidence>
<gene>
    <name evidence="15" type="ORF">ADN00_02085</name>
</gene>
<dbReference type="Proteomes" id="UP000050417">
    <property type="component" value="Unassembled WGS sequence"/>
</dbReference>
<dbReference type="PROSITE" id="PS51217">
    <property type="entry name" value="UVRD_HELICASE_CTER"/>
    <property type="match status" value="1"/>
</dbReference>
<keyword evidence="4 11" id="KW-0347">Helicase</keyword>
<evidence type="ECO:0000256" key="3">
    <source>
        <dbReference type="ARBA" id="ARBA00022801"/>
    </source>
</evidence>
<protein>
    <recommendedName>
        <fullName evidence="9">DNA 3'-5' helicase</fullName>
        <ecNumber evidence="9">5.6.2.4</ecNumber>
    </recommendedName>
</protein>
<keyword evidence="16" id="KW-1185">Reference proteome</keyword>
<dbReference type="STRING" id="1134406.ADN00_02085"/>
<dbReference type="RefSeq" id="WP_075061306.1">
    <property type="nucleotide sequence ID" value="NZ_LGCL01000008.1"/>
</dbReference>
<keyword evidence="3 11" id="KW-0378">Hydrolase</keyword>
<dbReference type="GO" id="GO:0005524">
    <property type="term" value="F:ATP binding"/>
    <property type="evidence" value="ECO:0007669"/>
    <property type="project" value="UniProtKB-UniRule"/>
</dbReference>
<dbReference type="Pfam" id="PF13361">
    <property type="entry name" value="UvrD_C"/>
    <property type="match status" value="2"/>
</dbReference>
<dbReference type="GO" id="GO:0005829">
    <property type="term" value="C:cytosol"/>
    <property type="evidence" value="ECO:0007669"/>
    <property type="project" value="TreeGrafter"/>
</dbReference>
<organism evidence="15 16">
    <name type="scientific">Ornatilinea apprima</name>
    <dbReference type="NCBI Taxonomy" id="1134406"/>
    <lineage>
        <taxon>Bacteria</taxon>
        <taxon>Bacillati</taxon>
        <taxon>Chloroflexota</taxon>
        <taxon>Anaerolineae</taxon>
        <taxon>Anaerolineales</taxon>
        <taxon>Anaerolineaceae</taxon>
        <taxon>Ornatilinea</taxon>
    </lineage>
</organism>
<evidence type="ECO:0000259" key="13">
    <source>
        <dbReference type="PROSITE" id="PS51198"/>
    </source>
</evidence>
<keyword evidence="5 11" id="KW-0067">ATP-binding</keyword>
<evidence type="ECO:0000256" key="9">
    <source>
        <dbReference type="ARBA" id="ARBA00034808"/>
    </source>
</evidence>
<comment type="catalytic activity">
    <reaction evidence="8">
        <text>Couples ATP hydrolysis with the unwinding of duplex DNA by translocating in the 3'-5' direction.</text>
        <dbReference type="EC" id="5.6.2.4"/>
    </reaction>
</comment>
<dbReference type="PROSITE" id="PS51198">
    <property type="entry name" value="UVRD_HELICASE_ATP_BIND"/>
    <property type="match status" value="1"/>
</dbReference>
<accession>A0A0N8GP52</accession>
<dbReference type="InterPro" id="IPR014016">
    <property type="entry name" value="UvrD-like_ATP-bd"/>
</dbReference>
<dbReference type="EC" id="5.6.2.4" evidence="9"/>
<dbReference type="Pfam" id="PF21196">
    <property type="entry name" value="PcrA_UvrD_tudor"/>
    <property type="match status" value="1"/>
</dbReference>
<evidence type="ECO:0000313" key="16">
    <source>
        <dbReference type="Proteomes" id="UP000050417"/>
    </source>
</evidence>
<sequence length="758" mass="85774">MDLLENLNRQQSEAVSAGPGQTLVLAGPGSGKTRVLTRRIAYLIDQMGVRPYNILAVTFTNKAAREMGSRIEDLLGPNRLSGVWLGTFHSICARILRREAGSGLLPFDSNFVIFDADDQVSIVRQVIKDLNINDKIHRPTSLHAAISDAKNNMIGVKDYPARNYREEVVLRVYEQYEKALRANNAVDFDDLLLWTVRLLAETPQVRETYARKFEHVLVDEFQDTNMAQYEMLRHLASAHQNIFVVGDEDQSIYRWRGADYRNVLRFEKDYPGARKILLEQNYRSTQSVLDAARAVIDRNRHRTPKRLFTERGAGSKLIYYEAPDERAEAAYIIDAIRNQMSSGAAKGRDFAVMYRTNAQSRLIEEAFLHAGMPYRLVGAQRFYGRREVKDIIAFLRLVHNPADEVSLSRVINVPPRAIGAKTYETLISLARGADQKAADILADLGRSGSASLYWDKLGGRASAALANFGMMLAAWRALLVNGGSLPSLFDRILTDTRYREYIEDGSEEGRDRWENVDELRRLAFEYSEHGLDEFLENLALVSDQDTIRESDDAPTLLTLHAAKGLEFNQVFITGLDEGLLPHSRSLEDDEEMAEERRLFYVGITRAKNQVYLLRSEQRSLYGSFAYQDASRFLNDIPESLLQSQSPRASRAQRASAWDGADRWDSRSTWGQPEKEASRQSYRANVGSRAYSGPQPIQRSAPVIETQYKPMMRVSHNSWGEGIVLESKVEDGDEILKVHFESVGMKQLVASLAKLKIIS</sequence>
<dbReference type="GO" id="GO:0003677">
    <property type="term" value="F:DNA binding"/>
    <property type="evidence" value="ECO:0007669"/>
    <property type="project" value="UniProtKB-KW"/>
</dbReference>
<reference evidence="15 16" key="1">
    <citation type="submission" date="2015-07" db="EMBL/GenBank/DDBJ databases">
        <title>Genome sequence of Ornatilinea apprima DSM 23815.</title>
        <authorList>
            <person name="Hemp J."/>
            <person name="Ward L.M."/>
            <person name="Pace L.A."/>
            <person name="Fischer W.W."/>
        </authorList>
    </citation>
    <scope>NUCLEOTIDE SEQUENCE [LARGE SCALE GENOMIC DNA]</scope>
    <source>
        <strain evidence="15 16">P3M-1</strain>
    </source>
</reference>
<feature type="compositionally biased region" description="Low complexity" evidence="12">
    <location>
        <begin position="643"/>
        <end position="656"/>
    </location>
</feature>
<dbReference type="AlphaFoldDB" id="A0A0N8GP52"/>
<dbReference type="GO" id="GO:0043138">
    <property type="term" value="F:3'-5' DNA helicase activity"/>
    <property type="evidence" value="ECO:0007669"/>
    <property type="project" value="UniProtKB-EC"/>
</dbReference>
<dbReference type="PANTHER" id="PTHR11070:SF2">
    <property type="entry name" value="ATP-DEPENDENT DNA HELICASE SRS2"/>
    <property type="match status" value="1"/>
</dbReference>
<evidence type="ECO:0000259" key="14">
    <source>
        <dbReference type="PROSITE" id="PS51217"/>
    </source>
</evidence>
<evidence type="ECO:0000256" key="2">
    <source>
        <dbReference type="ARBA" id="ARBA00022741"/>
    </source>
</evidence>
<dbReference type="GO" id="GO:0000725">
    <property type="term" value="P:recombinational repair"/>
    <property type="evidence" value="ECO:0007669"/>
    <property type="project" value="TreeGrafter"/>
</dbReference>
<dbReference type="GO" id="GO:0016887">
    <property type="term" value="F:ATP hydrolysis activity"/>
    <property type="evidence" value="ECO:0007669"/>
    <property type="project" value="RHEA"/>
</dbReference>
<feature type="domain" description="UvrD-like helicase ATP-binding" evidence="13">
    <location>
        <begin position="5"/>
        <end position="285"/>
    </location>
</feature>
<evidence type="ECO:0000256" key="1">
    <source>
        <dbReference type="ARBA" id="ARBA00009922"/>
    </source>
</evidence>
<dbReference type="SUPFAM" id="SSF52540">
    <property type="entry name" value="P-loop containing nucleoside triphosphate hydrolases"/>
    <property type="match status" value="1"/>
</dbReference>
<feature type="region of interest" description="Disordered" evidence="12">
    <location>
        <begin position="643"/>
        <end position="695"/>
    </location>
</feature>
<evidence type="ECO:0000256" key="8">
    <source>
        <dbReference type="ARBA" id="ARBA00034617"/>
    </source>
</evidence>
<dbReference type="InterPro" id="IPR000212">
    <property type="entry name" value="DNA_helicase_UvrD/REP"/>
</dbReference>
<dbReference type="Pfam" id="PF00580">
    <property type="entry name" value="UvrD-helicase"/>
    <property type="match status" value="1"/>
</dbReference>
<dbReference type="PANTHER" id="PTHR11070">
    <property type="entry name" value="UVRD / RECB / PCRA DNA HELICASE FAMILY MEMBER"/>
    <property type="match status" value="1"/>
</dbReference>
<keyword evidence="6" id="KW-0238">DNA-binding</keyword>
<evidence type="ECO:0000256" key="7">
    <source>
        <dbReference type="ARBA" id="ARBA00023235"/>
    </source>
</evidence>
<name>A0A0N8GP52_9CHLR</name>
<dbReference type="EMBL" id="LGCL01000008">
    <property type="protein sequence ID" value="KPL79930.1"/>
    <property type="molecule type" value="Genomic_DNA"/>
</dbReference>
<dbReference type="CDD" id="cd18807">
    <property type="entry name" value="SF1_C_UvrD"/>
    <property type="match status" value="1"/>
</dbReference>
<dbReference type="PATRIC" id="fig|1134406.4.peg.2848"/>
<feature type="domain" description="UvrD-like helicase C-terminal" evidence="14">
    <location>
        <begin position="286"/>
        <end position="564"/>
    </location>
</feature>
<evidence type="ECO:0000256" key="10">
    <source>
        <dbReference type="ARBA" id="ARBA00048988"/>
    </source>
</evidence>
<feature type="binding site" evidence="11">
    <location>
        <begin position="26"/>
        <end position="33"/>
    </location>
    <ligand>
        <name>ATP</name>
        <dbReference type="ChEBI" id="CHEBI:30616"/>
    </ligand>
</feature>
<dbReference type="Gene3D" id="1.10.10.160">
    <property type="match status" value="1"/>
</dbReference>
<evidence type="ECO:0000313" key="15">
    <source>
        <dbReference type="EMBL" id="KPL79930.1"/>
    </source>
</evidence>
<dbReference type="InterPro" id="IPR013986">
    <property type="entry name" value="DExx_box_DNA_helicase_dom_sf"/>
</dbReference>
<comment type="similarity">
    <text evidence="1">Belongs to the helicase family. UvrD subfamily.</text>
</comment>
<keyword evidence="7" id="KW-0413">Isomerase</keyword>
<evidence type="ECO:0000256" key="5">
    <source>
        <dbReference type="ARBA" id="ARBA00022840"/>
    </source>
</evidence>
<comment type="caution">
    <text evidence="15">The sequence shown here is derived from an EMBL/GenBank/DDBJ whole genome shotgun (WGS) entry which is preliminary data.</text>
</comment>
<proteinExistence type="inferred from homology"/>